<dbReference type="InterPro" id="IPR050598">
    <property type="entry name" value="AminoAcid_Transporter"/>
</dbReference>
<feature type="transmembrane region" description="Helical" evidence="6">
    <location>
        <begin position="386"/>
        <end position="419"/>
    </location>
</feature>
<comment type="subcellular location">
    <subcellularLocation>
        <location evidence="1">Membrane</location>
        <topology evidence="1">Multi-pass membrane protein</topology>
    </subcellularLocation>
</comment>
<dbReference type="GO" id="GO:0016020">
    <property type="term" value="C:membrane"/>
    <property type="evidence" value="ECO:0007669"/>
    <property type="project" value="UniProtKB-SubCell"/>
</dbReference>
<evidence type="ECO:0000256" key="6">
    <source>
        <dbReference type="SAM" id="Phobius"/>
    </source>
</evidence>
<dbReference type="FunFam" id="1.20.1740.10:FF:000042">
    <property type="entry name" value="Similar to amino acid transporter"/>
    <property type="match status" value="1"/>
</dbReference>
<organism evidence="7 8">
    <name type="scientific">Geotrichum candidum</name>
    <name type="common">Oospora lactis</name>
    <name type="synonym">Dipodascus geotrichum</name>
    <dbReference type="NCBI Taxonomy" id="1173061"/>
    <lineage>
        <taxon>Eukaryota</taxon>
        <taxon>Fungi</taxon>
        <taxon>Dikarya</taxon>
        <taxon>Ascomycota</taxon>
        <taxon>Saccharomycotina</taxon>
        <taxon>Dipodascomycetes</taxon>
        <taxon>Dipodascales</taxon>
        <taxon>Dipodascaceae</taxon>
        <taxon>Geotrichum</taxon>
    </lineage>
</organism>
<feature type="transmembrane region" description="Helical" evidence="6">
    <location>
        <begin position="465"/>
        <end position="488"/>
    </location>
</feature>
<dbReference type="Pfam" id="PF13520">
    <property type="entry name" value="AA_permease_2"/>
    <property type="match status" value="1"/>
</dbReference>
<feature type="compositionally biased region" description="Low complexity" evidence="5">
    <location>
        <begin position="40"/>
        <end position="51"/>
    </location>
</feature>
<feature type="transmembrane region" description="Helical" evidence="6">
    <location>
        <begin position="236"/>
        <end position="256"/>
    </location>
</feature>
<dbReference type="GO" id="GO:0015179">
    <property type="term" value="F:L-amino acid transmembrane transporter activity"/>
    <property type="evidence" value="ECO:0007669"/>
    <property type="project" value="TreeGrafter"/>
</dbReference>
<gene>
    <name evidence="7" type="ORF">BN980_GECA14s00417g</name>
</gene>
<keyword evidence="2 6" id="KW-0812">Transmembrane</keyword>
<keyword evidence="3 6" id="KW-1133">Transmembrane helix</keyword>
<sequence length="561" mass="61145">MSYLKVSTGDNDSSPLGDRHDSFELDSLASSDDDFSQHTPSSRGLSPLGSPIHNDGSDRDDFMNENDYLTTGYNTRQSRSNSASTLGDVMFNIPSTRERRSDLEVPLEKQKRLSLLNGLSLVIGLQIGSGIFASPTQVDLHAGSVGTSLIVWIIAGLLAWTGASSYAELGTAIPLNGSSQAYLNHIFGPLPSFLFSWTAVTVLKPGGAAIIALVFGEYFARSLCIPIIDTYWGHKIFAIIGISLVTGINCFSTRLGARTSNVFLVLKVVLLLALPVLGVIGLLTMSSDSEKPALTSHNPFEGASKNLGDYAIALYAGLWAYDGWDNVNYVVAEMKNARRDVPRVIHIAMPVVIIAYLLANLSYYAVLTKEEMIASTTVSVTFANKLLGKAGGIIFALFISFSCLGALNASVFTAARLIYTSAKDEFFPAIFGHTHTKTNTPVNSLLLQGGLTAFFVLIGEFKSLLTFYGIAGYLFYFLTVFGVIVLRIKEPLLDRPYKTFIITPILFCCVALFLVLRTVIEKPLESIYALLFIALGVPIYIWKFGISFKELFSMATSFKKF</sequence>
<feature type="transmembrane region" description="Helical" evidence="6">
    <location>
        <begin position="526"/>
        <end position="544"/>
    </location>
</feature>
<dbReference type="STRING" id="1173061.A0A0J9XFR6"/>
<feature type="region of interest" description="Disordered" evidence="5">
    <location>
        <begin position="1"/>
        <end position="81"/>
    </location>
</feature>
<dbReference type="EMBL" id="CCBN010000014">
    <property type="protein sequence ID" value="CDO56172.1"/>
    <property type="molecule type" value="Genomic_DNA"/>
</dbReference>
<evidence type="ECO:0000256" key="4">
    <source>
        <dbReference type="ARBA" id="ARBA00023136"/>
    </source>
</evidence>
<evidence type="ECO:0000256" key="2">
    <source>
        <dbReference type="ARBA" id="ARBA00022692"/>
    </source>
</evidence>
<dbReference type="PANTHER" id="PTHR11785:SF512">
    <property type="entry name" value="SOBREMESA, ISOFORM B"/>
    <property type="match status" value="1"/>
</dbReference>
<dbReference type="OrthoDB" id="10062876at2759"/>
<dbReference type="PANTHER" id="PTHR11785">
    <property type="entry name" value="AMINO ACID TRANSPORTER"/>
    <property type="match status" value="1"/>
</dbReference>
<evidence type="ECO:0000256" key="1">
    <source>
        <dbReference type="ARBA" id="ARBA00004141"/>
    </source>
</evidence>
<dbReference type="Gene3D" id="1.20.1740.10">
    <property type="entry name" value="Amino acid/polyamine transporter I"/>
    <property type="match status" value="1"/>
</dbReference>
<accession>A0A0J9XFR6</accession>
<keyword evidence="8" id="KW-1185">Reference proteome</keyword>
<feature type="transmembrane region" description="Helical" evidence="6">
    <location>
        <begin position="344"/>
        <end position="366"/>
    </location>
</feature>
<dbReference type="Proteomes" id="UP000242525">
    <property type="component" value="Unassembled WGS sequence"/>
</dbReference>
<evidence type="ECO:0000313" key="7">
    <source>
        <dbReference type="EMBL" id="CDO56172.1"/>
    </source>
</evidence>
<feature type="compositionally biased region" description="Polar residues" evidence="5">
    <location>
        <begin position="67"/>
        <end position="81"/>
    </location>
</feature>
<feature type="transmembrane region" description="Helical" evidence="6">
    <location>
        <begin position="440"/>
        <end position="459"/>
    </location>
</feature>
<reference evidence="7" key="1">
    <citation type="submission" date="2014-03" db="EMBL/GenBank/DDBJ databases">
        <authorList>
            <person name="Casaregola S."/>
        </authorList>
    </citation>
    <scope>NUCLEOTIDE SEQUENCE [LARGE SCALE GENOMIC DNA]</scope>
    <source>
        <strain evidence="7">CLIB 918</strain>
    </source>
</reference>
<name>A0A0J9XFR6_GEOCN</name>
<evidence type="ECO:0000313" key="8">
    <source>
        <dbReference type="Proteomes" id="UP000242525"/>
    </source>
</evidence>
<dbReference type="InterPro" id="IPR002293">
    <property type="entry name" value="AA/rel_permease1"/>
</dbReference>
<protein>
    <submittedName>
        <fullName evidence="7">Similar to Saccharomyces cerevisiae YHL036W MUP3 Low affinity methionine permease</fullName>
    </submittedName>
</protein>
<evidence type="ECO:0000256" key="3">
    <source>
        <dbReference type="ARBA" id="ARBA00022989"/>
    </source>
</evidence>
<comment type="caution">
    <text evidence="7">The sequence shown here is derived from an EMBL/GenBank/DDBJ whole genome shotgun (WGS) entry which is preliminary data.</text>
</comment>
<proteinExistence type="predicted"/>
<dbReference type="AlphaFoldDB" id="A0A0J9XFR6"/>
<feature type="transmembrane region" description="Helical" evidence="6">
    <location>
        <begin position="262"/>
        <end position="283"/>
    </location>
</feature>
<feature type="transmembrane region" description="Helical" evidence="6">
    <location>
        <begin position="500"/>
        <end position="520"/>
    </location>
</feature>
<feature type="transmembrane region" description="Helical" evidence="6">
    <location>
        <begin position="115"/>
        <end position="134"/>
    </location>
</feature>
<keyword evidence="4 6" id="KW-0472">Membrane</keyword>
<evidence type="ECO:0000256" key="5">
    <source>
        <dbReference type="SAM" id="MobiDB-lite"/>
    </source>
</evidence>